<keyword evidence="3" id="KW-1185">Reference proteome</keyword>
<dbReference type="AlphaFoldDB" id="A0A3N4PXS7"/>
<comment type="caution">
    <text evidence="2">The sequence shown here is derived from an EMBL/GenBank/DDBJ whole genome shotgun (WGS) entry which is preliminary data.</text>
</comment>
<gene>
    <name evidence="2" type="ORF">EGT74_08405</name>
</gene>
<sequence length="145" mass="15682">MLAACLLAGNAAYAQEKAREPVKPTPPLIKEDASPSAKQGKTTILKTEPAVTKDEPAQPGYKIRLGDLKPSTREKILRDGSYKNLTREEMEEVRSVVKPALREGDVPPPPPPVIKKDVPPPPPPKVEKAKKTGPPPPPVPPAKQR</sequence>
<feature type="compositionally biased region" description="Basic and acidic residues" evidence="1">
    <location>
        <begin position="96"/>
        <end position="105"/>
    </location>
</feature>
<name>A0A3N4PXS7_9BACT</name>
<feature type="compositionally biased region" description="Polar residues" evidence="1">
    <location>
        <begin position="36"/>
        <end position="45"/>
    </location>
</feature>
<reference evidence="2 3" key="1">
    <citation type="submission" date="2018-11" db="EMBL/GenBank/DDBJ databases">
        <title>Chitinophaga lutea sp.nov., isolate from arsenic contaminated soil.</title>
        <authorList>
            <person name="Zong Y."/>
        </authorList>
    </citation>
    <scope>NUCLEOTIDE SEQUENCE [LARGE SCALE GENOMIC DNA]</scope>
    <source>
        <strain evidence="2 3">ZY74</strain>
    </source>
</reference>
<feature type="compositionally biased region" description="Pro residues" evidence="1">
    <location>
        <begin position="106"/>
        <end position="124"/>
    </location>
</feature>
<organism evidence="2 3">
    <name type="scientific">Chitinophaga lutea</name>
    <dbReference type="NCBI Taxonomy" id="2488634"/>
    <lineage>
        <taxon>Bacteria</taxon>
        <taxon>Pseudomonadati</taxon>
        <taxon>Bacteroidota</taxon>
        <taxon>Chitinophagia</taxon>
        <taxon>Chitinophagales</taxon>
        <taxon>Chitinophagaceae</taxon>
        <taxon>Chitinophaga</taxon>
    </lineage>
</organism>
<protein>
    <submittedName>
        <fullName evidence="2">Uncharacterized protein</fullName>
    </submittedName>
</protein>
<dbReference type="Proteomes" id="UP000278351">
    <property type="component" value="Unassembled WGS sequence"/>
</dbReference>
<evidence type="ECO:0000256" key="1">
    <source>
        <dbReference type="SAM" id="MobiDB-lite"/>
    </source>
</evidence>
<feature type="region of interest" description="Disordered" evidence="1">
    <location>
        <begin position="96"/>
        <end position="145"/>
    </location>
</feature>
<proteinExistence type="predicted"/>
<dbReference type="EMBL" id="RPDH01000001">
    <property type="protein sequence ID" value="RPE13522.1"/>
    <property type="molecule type" value="Genomic_DNA"/>
</dbReference>
<accession>A0A3N4PXS7</accession>
<evidence type="ECO:0000313" key="3">
    <source>
        <dbReference type="Proteomes" id="UP000278351"/>
    </source>
</evidence>
<feature type="region of interest" description="Disordered" evidence="1">
    <location>
        <begin position="13"/>
        <end position="65"/>
    </location>
</feature>
<evidence type="ECO:0000313" key="2">
    <source>
        <dbReference type="EMBL" id="RPE13522.1"/>
    </source>
</evidence>
<feature type="compositionally biased region" description="Pro residues" evidence="1">
    <location>
        <begin position="133"/>
        <end position="145"/>
    </location>
</feature>